<dbReference type="AlphaFoldDB" id="A0A8K1CK86"/>
<name>A0A8K1CK86_PYTOL</name>
<feature type="compositionally biased region" description="Basic residues" evidence="2">
    <location>
        <begin position="518"/>
        <end position="528"/>
    </location>
</feature>
<reference evidence="3" key="1">
    <citation type="submission" date="2019-03" db="EMBL/GenBank/DDBJ databases">
        <title>Long read genome sequence of the mycoparasitic Pythium oligandrum ATCC 38472 isolated from sugarbeet rhizosphere.</title>
        <authorList>
            <person name="Gaulin E."/>
        </authorList>
    </citation>
    <scope>NUCLEOTIDE SEQUENCE</scope>
    <source>
        <strain evidence="3">ATCC 38472_TT</strain>
    </source>
</reference>
<sequence>MEVLTRNGGTRTAPRVVLDPSFSFSFQVPASLLQRRVETASQAPSADEPKTPVHVNEAAEEEEDSWEDRDWSTPVNVEREMALRVVKDEALEEDWEEADLNELADDFPVLIVDLTRLRDVHFRADGESGGHVVTIDTEEEVRAFYQTVKATLHEHFTQMTEVLFDQELCFHSTYGAQRLMLESLHRAYPTHVFALVDYPTELAGLELHEYLHVLSNPTRWPSVNYLKDCLRRCSRDLEWKFEIAIELERLAAQEHERYTREQQALSDEIDDLTRLRDSFREKLEQIQRDTENKAAQSSQYLLLRKVEDLENRLMTLLDTYLAEPELTEAESRDLLGFMDASPSMQMRNVLDMVVAMIFSRLPRDYGTQPTQETHFEMLLDHHMHIRRLWKKDFGRLPARSGATEEKEDVDKAEVVDEPMYHEEELDTYPIEDEPIGLAEDFQEVLRISHDEDDDDDFEVVPMEEDAQSETVPSSAGSGEAQTVVDDLDGYGGDYESNESDVEEVSITSPTSSSTRPQPPRRRRRRKTRKTGESKASPIDSDDELALFRGKAADSDEEDRRPFQPFACTGAIGLLRAAKENELF</sequence>
<feature type="region of interest" description="Disordered" evidence="2">
    <location>
        <begin position="463"/>
        <end position="562"/>
    </location>
</feature>
<accession>A0A8K1CK86</accession>
<feature type="compositionally biased region" description="Basic and acidic residues" evidence="2">
    <location>
        <begin position="550"/>
        <end position="561"/>
    </location>
</feature>
<proteinExistence type="predicted"/>
<dbReference type="EMBL" id="SPLM01000038">
    <property type="protein sequence ID" value="TMW65079.1"/>
    <property type="molecule type" value="Genomic_DNA"/>
</dbReference>
<feature type="compositionally biased region" description="Basic and acidic residues" evidence="2">
    <location>
        <begin position="402"/>
        <end position="422"/>
    </location>
</feature>
<organism evidence="3 4">
    <name type="scientific">Pythium oligandrum</name>
    <name type="common">Mycoparasitic fungus</name>
    <dbReference type="NCBI Taxonomy" id="41045"/>
    <lineage>
        <taxon>Eukaryota</taxon>
        <taxon>Sar</taxon>
        <taxon>Stramenopiles</taxon>
        <taxon>Oomycota</taxon>
        <taxon>Peronosporomycetes</taxon>
        <taxon>Pythiales</taxon>
        <taxon>Pythiaceae</taxon>
        <taxon>Pythium</taxon>
    </lineage>
</organism>
<evidence type="ECO:0000256" key="1">
    <source>
        <dbReference type="SAM" id="Coils"/>
    </source>
</evidence>
<feature type="region of interest" description="Disordered" evidence="2">
    <location>
        <begin position="37"/>
        <end position="70"/>
    </location>
</feature>
<feature type="region of interest" description="Disordered" evidence="2">
    <location>
        <begin position="399"/>
        <end position="434"/>
    </location>
</feature>
<dbReference type="OrthoDB" id="20120at2759"/>
<evidence type="ECO:0000256" key="2">
    <source>
        <dbReference type="SAM" id="MobiDB-lite"/>
    </source>
</evidence>
<keyword evidence="4" id="KW-1185">Reference proteome</keyword>
<feature type="compositionally biased region" description="Polar residues" evidence="2">
    <location>
        <begin position="468"/>
        <end position="480"/>
    </location>
</feature>
<feature type="coiled-coil region" evidence="1">
    <location>
        <begin position="255"/>
        <end position="289"/>
    </location>
</feature>
<protein>
    <submittedName>
        <fullName evidence="3">Uncharacterized protein</fullName>
    </submittedName>
</protein>
<comment type="caution">
    <text evidence="3">The sequence shown here is derived from an EMBL/GenBank/DDBJ whole genome shotgun (WGS) entry which is preliminary data.</text>
</comment>
<feature type="compositionally biased region" description="Acidic residues" evidence="2">
    <location>
        <begin position="423"/>
        <end position="434"/>
    </location>
</feature>
<feature type="compositionally biased region" description="Acidic residues" evidence="2">
    <location>
        <begin position="58"/>
        <end position="67"/>
    </location>
</feature>
<dbReference type="Proteomes" id="UP000794436">
    <property type="component" value="Unassembled WGS sequence"/>
</dbReference>
<gene>
    <name evidence="3" type="ORF">Poli38472_009246</name>
</gene>
<keyword evidence="1" id="KW-0175">Coiled coil</keyword>
<evidence type="ECO:0000313" key="3">
    <source>
        <dbReference type="EMBL" id="TMW65079.1"/>
    </source>
</evidence>
<evidence type="ECO:0000313" key="4">
    <source>
        <dbReference type="Proteomes" id="UP000794436"/>
    </source>
</evidence>